<proteinExistence type="predicted"/>
<keyword evidence="2" id="KW-1185">Reference proteome</keyword>
<reference evidence="1" key="1">
    <citation type="submission" date="2022-11" db="EMBL/GenBank/DDBJ databases">
        <title>Chromosome-level genome of Pogonophryne albipinna.</title>
        <authorList>
            <person name="Jo E."/>
        </authorList>
    </citation>
    <scope>NUCLEOTIDE SEQUENCE</scope>
    <source>
        <strain evidence="1">SGF0006</strain>
        <tissue evidence="1">Muscle</tissue>
    </source>
</reference>
<accession>A0AAD6BRJ3</accession>
<gene>
    <name evidence="1" type="ORF">JOQ06_009653</name>
</gene>
<name>A0AAD6BRJ3_9TELE</name>
<dbReference type="PANTHER" id="PTHR31751">
    <property type="entry name" value="SI:CH211-108C17.2-RELATED-RELATED"/>
    <property type="match status" value="1"/>
</dbReference>
<comment type="caution">
    <text evidence="1">The sequence shown here is derived from an EMBL/GenBank/DDBJ whole genome shotgun (WGS) entry which is preliminary data.</text>
</comment>
<evidence type="ECO:0000313" key="2">
    <source>
        <dbReference type="Proteomes" id="UP001219934"/>
    </source>
</evidence>
<evidence type="ECO:0000313" key="1">
    <source>
        <dbReference type="EMBL" id="KAJ4947619.1"/>
    </source>
</evidence>
<dbReference type="AlphaFoldDB" id="A0AAD6BRJ3"/>
<organism evidence="1 2">
    <name type="scientific">Pogonophryne albipinna</name>
    <dbReference type="NCBI Taxonomy" id="1090488"/>
    <lineage>
        <taxon>Eukaryota</taxon>
        <taxon>Metazoa</taxon>
        <taxon>Chordata</taxon>
        <taxon>Craniata</taxon>
        <taxon>Vertebrata</taxon>
        <taxon>Euteleostomi</taxon>
        <taxon>Actinopterygii</taxon>
        <taxon>Neopterygii</taxon>
        <taxon>Teleostei</taxon>
        <taxon>Neoteleostei</taxon>
        <taxon>Acanthomorphata</taxon>
        <taxon>Eupercaria</taxon>
        <taxon>Perciformes</taxon>
        <taxon>Notothenioidei</taxon>
        <taxon>Pogonophryne</taxon>
    </lineage>
</organism>
<feature type="non-terminal residue" evidence="1">
    <location>
        <position position="176"/>
    </location>
</feature>
<protein>
    <submittedName>
        <fullName evidence="1">Uncharacterized protein</fullName>
    </submittedName>
</protein>
<dbReference type="EMBL" id="JAPTMU010000002">
    <property type="protein sequence ID" value="KAJ4947619.1"/>
    <property type="molecule type" value="Genomic_DNA"/>
</dbReference>
<dbReference type="Proteomes" id="UP001219934">
    <property type="component" value="Unassembled WGS sequence"/>
</dbReference>
<dbReference type="PANTHER" id="PTHR31751:SF44">
    <property type="entry name" value="SI:CH211-211K8.4-RELATED"/>
    <property type="match status" value="1"/>
</dbReference>
<sequence length="176" mass="19334">SNEVGGSYHMELEGLKRSLELLKERGVTLDCIVTDRHLQIQKFLRESSITQFFDVWHIEKDAGNPGQPDNVHTLEAGRRGGTPALVMWTVPPFLHIQASSPNHHLSPAALAFGSDQDYQIDIINELDLANATYGITQVTGLHNSSKAFLFRGAAGRECGKQEINPVGKMDLGSKQA</sequence>